<feature type="region of interest" description="Disordered" evidence="1">
    <location>
        <begin position="26"/>
        <end position="87"/>
    </location>
</feature>
<gene>
    <name evidence="4" type="ORF">CGZ94_14180</name>
</gene>
<dbReference type="Pfam" id="PF01551">
    <property type="entry name" value="Peptidase_M23"/>
    <property type="match status" value="1"/>
</dbReference>
<evidence type="ECO:0000256" key="1">
    <source>
        <dbReference type="SAM" id="MobiDB-lite"/>
    </source>
</evidence>
<name>A0A255G6M5_9ACTN</name>
<evidence type="ECO:0000259" key="3">
    <source>
        <dbReference type="Pfam" id="PF01551"/>
    </source>
</evidence>
<dbReference type="Gene3D" id="2.70.70.10">
    <property type="entry name" value="Glucose Permease (Domain IIA)"/>
    <property type="match status" value="1"/>
</dbReference>
<comment type="caution">
    <text evidence="4">The sequence shown here is derived from an EMBL/GenBank/DDBJ whole genome shotgun (WGS) entry which is preliminary data.</text>
</comment>
<keyword evidence="2" id="KW-0732">Signal</keyword>
<dbReference type="PANTHER" id="PTHR21666:SF270">
    <property type="entry name" value="MUREIN HYDROLASE ACTIVATOR ENVC"/>
    <property type="match status" value="1"/>
</dbReference>
<protein>
    <recommendedName>
        <fullName evidence="3">M23ase beta-sheet core domain-containing protein</fullName>
    </recommendedName>
</protein>
<organism evidence="4 5">
    <name type="scientific">Enemella evansiae</name>
    <dbReference type="NCBI Taxonomy" id="2016499"/>
    <lineage>
        <taxon>Bacteria</taxon>
        <taxon>Bacillati</taxon>
        <taxon>Actinomycetota</taxon>
        <taxon>Actinomycetes</taxon>
        <taxon>Propionibacteriales</taxon>
        <taxon>Propionibacteriaceae</taxon>
        <taxon>Enemella</taxon>
    </lineage>
</organism>
<feature type="domain" description="M23ase beta-sheet core" evidence="3">
    <location>
        <begin position="74"/>
        <end position="161"/>
    </location>
</feature>
<accession>A0A255G6M5</accession>
<dbReference type="InterPro" id="IPR050570">
    <property type="entry name" value="Cell_wall_metabolism_enzyme"/>
</dbReference>
<proteinExistence type="predicted"/>
<dbReference type="SUPFAM" id="SSF51261">
    <property type="entry name" value="Duplicated hybrid motif"/>
    <property type="match status" value="1"/>
</dbReference>
<dbReference type="OrthoDB" id="1099523at2"/>
<dbReference type="EMBL" id="NMVO01000015">
    <property type="protein sequence ID" value="OYO11577.1"/>
    <property type="molecule type" value="Genomic_DNA"/>
</dbReference>
<feature type="compositionally biased region" description="Gly residues" evidence="1">
    <location>
        <begin position="62"/>
        <end position="76"/>
    </location>
</feature>
<evidence type="ECO:0000256" key="2">
    <source>
        <dbReference type="SAM" id="SignalP"/>
    </source>
</evidence>
<feature type="region of interest" description="Disordered" evidence="1">
    <location>
        <begin position="184"/>
        <end position="205"/>
    </location>
</feature>
<dbReference type="RefSeq" id="WP_094406029.1">
    <property type="nucleotide sequence ID" value="NZ_NMVO01000015.1"/>
</dbReference>
<dbReference type="InterPro" id="IPR016047">
    <property type="entry name" value="M23ase_b-sheet_dom"/>
</dbReference>
<feature type="compositionally biased region" description="Pro residues" evidence="1">
    <location>
        <begin position="32"/>
        <end position="48"/>
    </location>
</feature>
<dbReference type="InterPro" id="IPR011055">
    <property type="entry name" value="Dup_hybrid_motif"/>
</dbReference>
<dbReference type="CDD" id="cd12797">
    <property type="entry name" value="M23_peptidase"/>
    <property type="match status" value="1"/>
</dbReference>
<feature type="signal peptide" evidence="2">
    <location>
        <begin position="1"/>
        <end position="29"/>
    </location>
</feature>
<dbReference type="AlphaFoldDB" id="A0A255G6M5"/>
<dbReference type="PANTHER" id="PTHR21666">
    <property type="entry name" value="PEPTIDASE-RELATED"/>
    <property type="match status" value="1"/>
</dbReference>
<sequence length="205" mass="20509">MTRPGLPRLALVGLYSAALLGAGIGQASADPTPTPSRSPLPEPKPLPTEVPCSPVDPAVSGLGPGWGAMGPRGGHTGLDFPAPEGTPVRAPATGVVVPPSAGDWAGTHVVLRHADGSLSVYAHLSATTVGVGDMVTAGQQIGAIGTTGKSFGPHLHLERYPGGALGDRYRTGDPLTWLQARPCQVPAATTAPSPERSGGLASTGD</sequence>
<evidence type="ECO:0000313" key="5">
    <source>
        <dbReference type="Proteomes" id="UP000215896"/>
    </source>
</evidence>
<evidence type="ECO:0000313" key="4">
    <source>
        <dbReference type="EMBL" id="OYO11577.1"/>
    </source>
</evidence>
<reference evidence="4 5" key="1">
    <citation type="submission" date="2017-07" db="EMBL/GenBank/DDBJ databases">
        <title>Draft whole genome sequences of clinical Proprionibacteriaceae strains.</title>
        <authorList>
            <person name="Bernier A.-M."/>
            <person name="Bernard K."/>
            <person name="Domingo M.-C."/>
        </authorList>
    </citation>
    <scope>NUCLEOTIDE SEQUENCE [LARGE SCALE GENOMIC DNA]</scope>
    <source>
        <strain evidence="4 5">NML 030167</strain>
    </source>
</reference>
<dbReference type="GO" id="GO:0004222">
    <property type="term" value="F:metalloendopeptidase activity"/>
    <property type="evidence" value="ECO:0007669"/>
    <property type="project" value="TreeGrafter"/>
</dbReference>
<dbReference type="Proteomes" id="UP000215896">
    <property type="component" value="Unassembled WGS sequence"/>
</dbReference>
<feature type="chain" id="PRO_5012242515" description="M23ase beta-sheet core domain-containing protein" evidence="2">
    <location>
        <begin position="30"/>
        <end position="205"/>
    </location>
</feature>
<keyword evidence="5" id="KW-1185">Reference proteome</keyword>